<feature type="transmembrane region" description="Helical" evidence="14">
    <location>
        <begin position="7"/>
        <end position="26"/>
    </location>
</feature>
<dbReference type="PROSITE" id="PS00674">
    <property type="entry name" value="AAA"/>
    <property type="match status" value="1"/>
</dbReference>
<dbReference type="InterPro" id="IPR003960">
    <property type="entry name" value="ATPase_AAA_CS"/>
</dbReference>
<evidence type="ECO:0000256" key="8">
    <source>
        <dbReference type="ARBA" id="ARBA00022989"/>
    </source>
</evidence>
<evidence type="ECO:0000256" key="3">
    <source>
        <dbReference type="ARBA" id="ARBA00022692"/>
    </source>
</evidence>
<dbReference type="InterPro" id="IPR003959">
    <property type="entry name" value="ATPase_AAA_core"/>
</dbReference>
<dbReference type="GO" id="GO:0016887">
    <property type="term" value="F:ATP hydrolysis activity"/>
    <property type="evidence" value="ECO:0007669"/>
    <property type="project" value="InterPro"/>
</dbReference>
<proteinExistence type="inferred from homology"/>
<evidence type="ECO:0000256" key="11">
    <source>
        <dbReference type="ARBA" id="ARBA00048778"/>
    </source>
</evidence>
<dbReference type="InterPro" id="IPR014851">
    <property type="entry name" value="BCS1_N"/>
</dbReference>
<name>A0AAV9PVA7_9PEZI</name>
<dbReference type="PANTHER" id="PTHR23070">
    <property type="entry name" value="BCS1 AAA-TYPE ATPASE"/>
    <property type="match status" value="1"/>
</dbReference>
<evidence type="ECO:0000259" key="16">
    <source>
        <dbReference type="SMART" id="SM01024"/>
    </source>
</evidence>
<dbReference type="SMART" id="SM00382">
    <property type="entry name" value="AAA"/>
    <property type="match status" value="1"/>
</dbReference>
<dbReference type="InterPro" id="IPR050747">
    <property type="entry name" value="Mitochondrial_chaperone_BCS1"/>
</dbReference>
<dbReference type="Gene3D" id="3.40.50.300">
    <property type="entry name" value="P-loop containing nucleotide triphosphate hydrolases"/>
    <property type="match status" value="1"/>
</dbReference>
<evidence type="ECO:0000256" key="5">
    <source>
        <dbReference type="ARBA" id="ARBA00022792"/>
    </source>
</evidence>
<dbReference type="InterPro" id="IPR057495">
    <property type="entry name" value="AAA_lid_BCS1"/>
</dbReference>
<sequence>MESIPPQVNTLLGAFSPILYVAQYVFNATGINLGHFETQLLSLVVVIAGLTYGYPICRDFVDKWMMSHVTLEGSDMSYGYAAMFIRDKFGEKGRDLTVMSVRMNEDKHAIPNKDGFADLTKFQYMRRYMPGFGTHWFRYQGHWVSFTRSFREPTDMGRTTRDDPFNETVRFSCFGSSPKLLKKMLVEAEDEYESRVNRGMVSIFRPTEKCSHWGHLMTTRARRIETVAMDEVVRTRIRDDMNRFLLNRAWYTYRTIPYRRGYMLEGPPGTGKSSLVQALTGLFGLSTYLIPLLSKDLTEDNLASLFAMLPARCVVLFEDIDTAGIVVRTLNDGKLECATEDDKDDKRGGVRCNISLAGLLNIIDGVGASEGRILIMTTNRIEKLDKALLRPGRIDFTVQFALATDEVAKTLFERLYEDCPGMTEELAAAFGRKFGGGKHSPAMIQSFVMEYPHQPQEALKLADRWIEENVAAEKETPSAEEKMTYVKVEKKETK</sequence>
<feature type="transmembrane region" description="Helical" evidence="14">
    <location>
        <begin position="38"/>
        <end position="57"/>
    </location>
</feature>
<dbReference type="Pfam" id="PF00004">
    <property type="entry name" value="AAA"/>
    <property type="match status" value="1"/>
</dbReference>
<keyword evidence="7 12" id="KW-0067">ATP-binding</keyword>
<evidence type="ECO:0000256" key="1">
    <source>
        <dbReference type="ARBA" id="ARBA00004434"/>
    </source>
</evidence>
<keyword evidence="3 14" id="KW-0812">Transmembrane</keyword>
<protein>
    <recommendedName>
        <fullName evidence="19">Mitochondrial chaperone BCS1</fullName>
    </recommendedName>
</protein>
<evidence type="ECO:0000256" key="13">
    <source>
        <dbReference type="SAM" id="MobiDB-lite"/>
    </source>
</evidence>
<accession>A0AAV9PVA7</accession>
<evidence type="ECO:0000256" key="10">
    <source>
        <dbReference type="ARBA" id="ARBA00023136"/>
    </source>
</evidence>
<feature type="domain" description="BCS1 N-terminal" evidence="16">
    <location>
        <begin position="41"/>
        <end position="227"/>
    </location>
</feature>
<keyword evidence="5" id="KW-0999">Mitochondrion inner membrane</keyword>
<evidence type="ECO:0000256" key="14">
    <source>
        <dbReference type="SAM" id="Phobius"/>
    </source>
</evidence>
<dbReference type="AlphaFoldDB" id="A0AAV9PVA7"/>
<dbReference type="InterPro" id="IPR003593">
    <property type="entry name" value="AAA+_ATPase"/>
</dbReference>
<keyword evidence="18" id="KW-1185">Reference proteome</keyword>
<keyword evidence="6" id="KW-0378">Hydrolase</keyword>
<evidence type="ECO:0000259" key="15">
    <source>
        <dbReference type="SMART" id="SM00382"/>
    </source>
</evidence>
<dbReference type="GO" id="GO:0005743">
    <property type="term" value="C:mitochondrial inner membrane"/>
    <property type="evidence" value="ECO:0007669"/>
    <property type="project" value="UniProtKB-SubCell"/>
</dbReference>
<dbReference type="GO" id="GO:0005524">
    <property type="term" value="F:ATP binding"/>
    <property type="evidence" value="ECO:0007669"/>
    <property type="project" value="UniProtKB-KW"/>
</dbReference>
<evidence type="ECO:0000256" key="6">
    <source>
        <dbReference type="ARBA" id="ARBA00022801"/>
    </source>
</evidence>
<evidence type="ECO:0000256" key="7">
    <source>
        <dbReference type="ARBA" id="ARBA00022840"/>
    </source>
</evidence>
<keyword evidence="10 14" id="KW-0472">Membrane</keyword>
<dbReference type="Pfam" id="PF08740">
    <property type="entry name" value="BCS1_N"/>
    <property type="match status" value="1"/>
</dbReference>
<keyword evidence="4 12" id="KW-0547">Nucleotide-binding</keyword>
<dbReference type="SUPFAM" id="SSF52540">
    <property type="entry name" value="P-loop containing nucleoside triphosphate hydrolases"/>
    <property type="match status" value="1"/>
</dbReference>
<feature type="region of interest" description="Disordered" evidence="13">
    <location>
        <begin position="472"/>
        <end position="494"/>
    </location>
</feature>
<keyword evidence="8 14" id="KW-1133">Transmembrane helix</keyword>
<gene>
    <name evidence="17" type="ORF">LTR25_009604</name>
</gene>
<comment type="subcellular location">
    <subcellularLocation>
        <location evidence="1">Mitochondrion inner membrane</location>
        <topology evidence="1">Single-pass membrane protein</topology>
    </subcellularLocation>
</comment>
<comment type="catalytic activity">
    <reaction evidence="11">
        <text>ATP + H2O = ADP + phosphate + H(+)</text>
        <dbReference type="Rhea" id="RHEA:13065"/>
        <dbReference type="ChEBI" id="CHEBI:15377"/>
        <dbReference type="ChEBI" id="CHEBI:15378"/>
        <dbReference type="ChEBI" id="CHEBI:30616"/>
        <dbReference type="ChEBI" id="CHEBI:43474"/>
        <dbReference type="ChEBI" id="CHEBI:456216"/>
    </reaction>
    <physiologicalReaction direction="left-to-right" evidence="11">
        <dbReference type="Rhea" id="RHEA:13066"/>
    </physiologicalReaction>
</comment>
<evidence type="ECO:0000313" key="17">
    <source>
        <dbReference type="EMBL" id="KAK5529824.1"/>
    </source>
</evidence>
<feature type="domain" description="AAA+ ATPase" evidence="15">
    <location>
        <begin position="258"/>
        <end position="404"/>
    </location>
</feature>
<evidence type="ECO:0000313" key="18">
    <source>
        <dbReference type="Proteomes" id="UP001345827"/>
    </source>
</evidence>
<comment type="caution">
    <text evidence="17">The sequence shown here is derived from an EMBL/GenBank/DDBJ whole genome shotgun (WGS) entry which is preliminary data.</text>
</comment>
<reference evidence="17 18" key="1">
    <citation type="submission" date="2023-06" db="EMBL/GenBank/DDBJ databases">
        <title>Black Yeasts Isolated from many extreme environments.</title>
        <authorList>
            <person name="Coleine C."/>
            <person name="Stajich J.E."/>
            <person name="Selbmann L."/>
        </authorList>
    </citation>
    <scope>NUCLEOTIDE SEQUENCE [LARGE SCALE GENOMIC DNA]</scope>
    <source>
        <strain evidence="17 18">CCFEE 5887</strain>
    </source>
</reference>
<dbReference type="Proteomes" id="UP001345827">
    <property type="component" value="Unassembled WGS sequence"/>
</dbReference>
<evidence type="ECO:0000256" key="4">
    <source>
        <dbReference type="ARBA" id="ARBA00022741"/>
    </source>
</evidence>
<evidence type="ECO:0008006" key="19">
    <source>
        <dbReference type="Google" id="ProtNLM"/>
    </source>
</evidence>
<evidence type="ECO:0000256" key="9">
    <source>
        <dbReference type="ARBA" id="ARBA00023128"/>
    </source>
</evidence>
<dbReference type="InterPro" id="IPR027417">
    <property type="entry name" value="P-loop_NTPase"/>
</dbReference>
<dbReference type="SMART" id="SM01024">
    <property type="entry name" value="BCS1_N"/>
    <property type="match status" value="1"/>
</dbReference>
<evidence type="ECO:0000256" key="12">
    <source>
        <dbReference type="RuleBase" id="RU003651"/>
    </source>
</evidence>
<evidence type="ECO:0000256" key="2">
    <source>
        <dbReference type="ARBA" id="ARBA00007448"/>
    </source>
</evidence>
<comment type="similarity">
    <text evidence="2">Belongs to the AAA ATPase family. BCS1 subfamily.</text>
</comment>
<keyword evidence="9" id="KW-0496">Mitochondrion</keyword>
<organism evidence="17 18">
    <name type="scientific">Vermiconidia calcicola</name>
    <dbReference type="NCBI Taxonomy" id="1690605"/>
    <lineage>
        <taxon>Eukaryota</taxon>
        <taxon>Fungi</taxon>
        <taxon>Dikarya</taxon>
        <taxon>Ascomycota</taxon>
        <taxon>Pezizomycotina</taxon>
        <taxon>Dothideomycetes</taxon>
        <taxon>Dothideomycetidae</taxon>
        <taxon>Mycosphaerellales</taxon>
        <taxon>Extremaceae</taxon>
        <taxon>Vermiconidia</taxon>
    </lineage>
</organism>
<dbReference type="EMBL" id="JAXLQG010000021">
    <property type="protein sequence ID" value="KAK5529824.1"/>
    <property type="molecule type" value="Genomic_DNA"/>
</dbReference>
<dbReference type="Pfam" id="PF25426">
    <property type="entry name" value="AAA_lid_BCS1"/>
    <property type="match status" value="1"/>
</dbReference>